<dbReference type="AlphaFoldDB" id="A0A0C9WGV0"/>
<dbReference type="EMBL" id="KN839297">
    <property type="protein sequence ID" value="KIJ90079.1"/>
    <property type="molecule type" value="Genomic_DNA"/>
</dbReference>
<sequence length="55" mass="6303">MACQNDNERERERFCQYLAEIVDALEIHCTISAPSQEILKKVILGEVSQTVTEHL</sequence>
<reference evidence="2" key="2">
    <citation type="submission" date="2015-01" db="EMBL/GenBank/DDBJ databases">
        <title>Evolutionary Origins and Diversification of the Mycorrhizal Mutualists.</title>
        <authorList>
            <consortium name="DOE Joint Genome Institute"/>
            <consortium name="Mycorrhizal Genomics Consortium"/>
            <person name="Kohler A."/>
            <person name="Kuo A."/>
            <person name="Nagy L.G."/>
            <person name="Floudas D."/>
            <person name="Copeland A."/>
            <person name="Barry K.W."/>
            <person name="Cichocki N."/>
            <person name="Veneault-Fourrey C."/>
            <person name="LaButti K."/>
            <person name="Lindquist E.A."/>
            <person name="Lipzen A."/>
            <person name="Lundell T."/>
            <person name="Morin E."/>
            <person name="Murat C."/>
            <person name="Riley R."/>
            <person name="Ohm R."/>
            <person name="Sun H."/>
            <person name="Tunlid A."/>
            <person name="Henrissat B."/>
            <person name="Grigoriev I.V."/>
            <person name="Hibbett D.S."/>
            <person name="Martin F."/>
        </authorList>
    </citation>
    <scope>NUCLEOTIDE SEQUENCE [LARGE SCALE GENOMIC DNA]</scope>
    <source>
        <strain evidence="2">LaAM-08-1</strain>
    </source>
</reference>
<gene>
    <name evidence="1" type="ORF">K443DRAFT_15547</name>
</gene>
<proteinExistence type="predicted"/>
<reference evidence="1 2" key="1">
    <citation type="submission" date="2014-04" db="EMBL/GenBank/DDBJ databases">
        <authorList>
            <consortium name="DOE Joint Genome Institute"/>
            <person name="Kuo A."/>
            <person name="Kohler A."/>
            <person name="Nagy L.G."/>
            <person name="Floudas D."/>
            <person name="Copeland A."/>
            <person name="Barry K.W."/>
            <person name="Cichocki N."/>
            <person name="Veneault-Fourrey C."/>
            <person name="LaButti K."/>
            <person name="Lindquist E.A."/>
            <person name="Lipzen A."/>
            <person name="Lundell T."/>
            <person name="Morin E."/>
            <person name="Murat C."/>
            <person name="Sun H."/>
            <person name="Tunlid A."/>
            <person name="Henrissat B."/>
            <person name="Grigoriev I.V."/>
            <person name="Hibbett D.S."/>
            <person name="Martin F."/>
            <person name="Nordberg H.P."/>
            <person name="Cantor M.N."/>
            <person name="Hua S.X."/>
        </authorList>
    </citation>
    <scope>NUCLEOTIDE SEQUENCE [LARGE SCALE GENOMIC DNA]</scope>
    <source>
        <strain evidence="1 2">LaAM-08-1</strain>
    </source>
</reference>
<organism evidence="1 2">
    <name type="scientific">Laccaria amethystina LaAM-08-1</name>
    <dbReference type="NCBI Taxonomy" id="1095629"/>
    <lineage>
        <taxon>Eukaryota</taxon>
        <taxon>Fungi</taxon>
        <taxon>Dikarya</taxon>
        <taxon>Basidiomycota</taxon>
        <taxon>Agaricomycotina</taxon>
        <taxon>Agaricomycetes</taxon>
        <taxon>Agaricomycetidae</taxon>
        <taxon>Agaricales</taxon>
        <taxon>Agaricineae</taxon>
        <taxon>Hydnangiaceae</taxon>
        <taxon>Laccaria</taxon>
    </lineage>
</organism>
<protein>
    <submittedName>
        <fullName evidence="1">Uncharacterized protein</fullName>
    </submittedName>
</protein>
<evidence type="ECO:0000313" key="2">
    <source>
        <dbReference type="Proteomes" id="UP000054477"/>
    </source>
</evidence>
<name>A0A0C9WGV0_9AGAR</name>
<evidence type="ECO:0000313" key="1">
    <source>
        <dbReference type="EMBL" id="KIJ90079.1"/>
    </source>
</evidence>
<accession>A0A0C9WGV0</accession>
<keyword evidence="2" id="KW-1185">Reference proteome</keyword>
<dbReference type="Proteomes" id="UP000054477">
    <property type="component" value="Unassembled WGS sequence"/>
</dbReference>
<dbReference type="HOGENOM" id="CLU_3032725_0_0_1"/>